<evidence type="ECO:0000256" key="1">
    <source>
        <dbReference type="SAM" id="MobiDB-lite"/>
    </source>
</evidence>
<sequence>MGKRGKRKGSQGRAEDRVRGRVRERVQGRPERREESSTGRRRSTFNVGAIEGYANRLTDHVGGTSGLGGAASGLAGAASGLAGGSFAHRILNNDTEVSEEDFKNEVRERFDLIDERLQRLEDQVQTFLEAGEDVQVPEGGTDPASSS</sequence>
<organism evidence="2">
    <name type="scientific">uncultured Chloroflexia bacterium</name>
    <dbReference type="NCBI Taxonomy" id="1672391"/>
    <lineage>
        <taxon>Bacteria</taxon>
        <taxon>Bacillati</taxon>
        <taxon>Chloroflexota</taxon>
        <taxon>Chloroflexia</taxon>
        <taxon>environmental samples</taxon>
    </lineage>
</organism>
<dbReference type="AlphaFoldDB" id="A0A6J4J0A3"/>
<proteinExistence type="predicted"/>
<feature type="compositionally biased region" description="Basic and acidic residues" evidence="1">
    <location>
        <begin position="13"/>
        <end position="38"/>
    </location>
</feature>
<gene>
    <name evidence="2" type="ORF">AVDCRST_MAG93-2405</name>
</gene>
<reference evidence="2" key="1">
    <citation type="submission" date="2020-02" db="EMBL/GenBank/DDBJ databases">
        <authorList>
            <person name="Meier V. D."/>
        </authorList>
    </citation>
    <scope>NUCLEOTIDE SEQUENCE</scope>
    <source>
        <strain evidence="2">AVDCRST_MAG93</strain>
    </source>
</reference>
<protein>
    <submittedName>
        <fullName evidence="2">Uncharacterized protein</fullName>
    </submittedName>
</protein>
<feature type="compositionally biased region" description="Basic residues" evidence="1">
    <location>
        <begin position="1"/>
        <end position="10"/>
    </location>
</feature>
<feature type="region of interest" description="Disordered" evidence="1">
    <location>
        <begin position="1"/>
        <end position="44"/>
    </location>
</feature>
<evidence type="ECO:0000313" key="2">
    <source>
        <dbReference type="EMBL" id="CAA9265852.1"/>
    </source>
</evidence>
<dbReference type="EMBL" id="CADCTR010000818">
    <property type="protein sequence ID" value="CAA9265852.1"/>
    <property type="molecule type" value="Genomic_DNA"/>
</dbReference>
<name>A0A6J4J0A3_9CHLR</name>
<accession>A0A6J4J0A3</accession>